<proteinExistence type="predicted"/>
<evidence type="ECO:0000259" key="5">
    <source>
        <dbReference type="PROSITE" id="PS50013"/>
    </source>
</evidence>
<comment type="subcellular location">
    <subcellularLocation>
        <location evidence="1">Nucleus</location>
    </subcellularLocation>
</comment>
<dbReference type="PROSITE" id="PS50013">
    <property type="entry name" value="CHROMO_2"/>
    <property type="match status" value="1"/>
</dbReference>
<dbReference type="InterPro" id="IPR023780">
    <property type="entry name" value="Chromo_domain"/>
</dbReference>
<feature type="region of interest" description="Disordered" evidence="4">
    <location>
        <begin position="412"/>
        <end position="476"/>
    </location>
</feature>
<evidence type="ECO:0000256" key="3">
    <source>
        <dbReference type="ARBA" id="ARBA00023242"/>
    </source>
</evidence>
<feature type="domain" description="Chromo" evidence="5">
    <location>
        <begin position="62"/>
        <end position="122"/>
    </location>
</feature>
<dbReference type="HOGENOM" id="CLU_573667_0_0_1"/>
<dbReference type="GO" id="GO:0006338">
    <property type="term" value="P:chromatin remodeling"/>
    <property type="evidence" value="ECO:0007669"/>
    <property type="project" value="UniProtKB-ARBA"/>
</dbReference>
<dbReference type="OrthoDB" id="433924at2759"/>
<dbReference type="GO" id="GO:0005634">
    <property type="term" value="C:nucleus"/>
    <property type="evidence" value="ECO:0007669"/>
    <property type="project" value="UniProtKB-SubCell"/>
</dbReference>
<comment type="subunit">
    <text evidence="2">Component of the NuA4 histone acetyltransferase complex.</text>
</comment>
<feature type="region of interest" description="Disordered" evidence="4">
    <location>
        <begin position="334"/>
        <end position="353"/>
    </location>
</feature>
<protein>
    <recommendedName>
        <fullName evidence="5">Chromo domain-containing protein</fullName>
    </recommendedName>
</protein>
<evidence type="ECO:0000313" key="7">
    <source>
        <dbReference type="Proteomes" id="UP000019373"/>
    </source>
</evidence>
<dbReference type="SMART" id="SM00298">
    <property type="entry name" value="CHROMO"/>
    <property type="match status" value="1"/>
</dbReference>
<evidence type="ECO:0000256" key="1">
    <source>
        <dbReference type="ARBA" id="ARBA00004123"/>
    </source>
</evidence>
<feature type="compositionally biased region" description="Low complexity" evidence="4">
    <location>
        <begin position="130"/>
        <end position="142"/>
    </location>
</feature>
<feature type="compositionally biased region" description="Basic and acidic residues" evidence="4">
    <location>
        <begin position="416"/>
        <end position="431"/>
    </location>
</feature>
<feature type="compositionally biased region" description="Acidic residues" evidence="4">
    <location>
        <begin position="41"/>
        <end position="57"/>
    </location>
</feature>
<evidence type="ECO:0000313" key="6">
    <source>
        <dbReference type="EMBL" id="ERF68609.1"/>
    </source>
</evidence>
<accession>U1HIA3</accession>
<dbReference type="RefSeq" id="XP_007805729.1">
    <property type="nucleotide sequence ID" value="XM_007807538.1"/>
</dbReference>
<gene>
    <name evidence="6" type="ORF">EPUS_07170</name>
</gene>
<keyword evidence="7" id="KW-1185">Reference proteome</keyword>
<sequence length="476" mass="53328">MPPLTTEPSDDESVGSDIPAKAVEDTKAAEEQVNGELQEKVEEENDAKDDETEASIEEDGVYEVEAIRSHRFVKTKLFMIVKWKGYPEDQNTEESEEMLREGASLVLYNYFESIGGRPQPQSKLGKRKSSSQLKPSSASPAPKKSKRTNGNTDDDSMEDISSQGIQKTGSWTPKKENWESEIASIDTVERDRDSGKLWAFIYFNNNKRSKVGMEMSTFSSSTGGAMSTLHVLLYRYTNAMLQYMCFAGINPISQPEYSIHFCPATSSDLVPLRILTLISFLLPSPILSQQPLDHGYLIRHRLRLIGPTGPILPVSYLSSILDLFVPMFTRPGSQQKEAEQRGKASSPRPHPDIRLHPYHPLLMQHRMCLADEAHHFVPGSFYGGDKTTLVTSLLRSRAEPMTSKVNKTLRRAYARRSHEETNRSRCQDRKNTPLSDLECSKDTVEKSEITNTLPAKFSASSSPPPPPPPPPPPFKI</sequence>
<dbReference type="eggNOG" id="KOG1911">
    <property type="taxonomic scope" value="Eukaryota"/>
</dbReference>
<dbReference type="AlphaFoldDB" id="U1HIA3"/>
<dbReference type="GeneID" id="19242055"/>
<reference evidence="7" key="1">
    <citation type="journal article" date="2014" name="BMC Genomics">
        <title>Genome characteristics reveal the impact of lichenization on lichen-forming fungus Endocarpon pusillum Hedwig (Verrucariales, Ascomycota).</title>
        <authorList>
            <person name="Wang Y.-Y."/>
            <person name="Liu B."/>
            <person name="Zhang X.-Y."/>
            <person name="Zhou Q.-M."/>
            <person name="Zhang T."/>
            <person name="Li H."/>
            <person name="Yu Y.-F."/>
            <person name="Zhang X.-L."/>
            <person name="Hao X.-Y."/>
            <person name="Wang M."/>
            <person name="Wang L."/>
            <person name="Wei J.-C."/>
        </authorList>
    </citation>
    <scope>NUCLEOTIDE SEQUENCE [LARGE SCALE GENOMIC DNA]</scope>
    <source>
        <strain evidence="7">Z07020 / HMAS-L-300199</strain>
    </source>
</reference>
<keyword evidence="3" id="KW-0539">Nucleus</keyword>
<dbReference type="PANTHER" id="PTHR22812">
    <property type="entry name" value="CHROMOBOX PROTEIN"/>
    <property type="match status" value="1"/>
</dbReference>
<dbReference type="SUPFAM" id="SSF54160">
    <property type="entry name" value="Chromo domain-like"/>
    <property type="match status" value="1"/>
</dbReference>
<dbReference type="InterPro" id="IPR016197">
    <property type="entry name" value="Chromo-like_dom_sf"/>
</dbReference>
<feature type="compositionally biased region" description="Polar residues" evidence="4">
    <location>
        <begin position="159"/>
        <end position="171"/>
    </location>
</feature>
<feature type="region of interest" description="Disordered" evidence="4">
    <location>
        <begin position="117"/>
        <end position="173"/>
    </location>
</feature>
<feature type="compositionally biased region" description="Pro residues" evidence="4">
    <location>
        <begin position="462"/>
        <end position="476"/>
    </location>
</feature>
<evidence type="ECO:0000256" key="2">
    <source>
        <dbReference type="ARBA" id="ARBA00011353"/>
    </source>
</evidence>
<organism evidence="6 7">
    <name type="scientific">Endocarpon pusillum (strain Z07020 / HMAS-L-300199)</name>
    <name type="common">Lichen-forming fungus</name>
    <dbReference type="NCBI Taxonomy" id="1263415"/>
    <lineage>
        <taxon>Eukaryota</taxon>
        <taxon>Fungi</taxon>
        <taxon>Dikarya</taxon>
        <taxon>Ascomycota</taxon>
        <taxon>Pezizomycotina</taxon>
        <taxon>Eurotiomycetes</taxon>
        <taxon>Chaetothyriomycetidae</taxon>
        <taxon>Verrucariales</taxon>
        <taxon>Verrucariaceae</taxon>
        <taxon>Endocarpon</taxon>
    </lineage>
</organism>
<dbReference type="Gene3D" id="2.40.50.40">
    <property type="match status" value="2"/>
</dbReference>
<dbReference type="Pfam" id="PF00385">
    <property type="entry name" value="Chromo"/>
    <property type="match status" value="1"/>
</dbReference>
<feature type="compositionally biased region" description="Basic and acidic residues" evidence="4">
    <location>
        <begin position="438"/>
        <end position="448"/>
    </location>
</feature>
<dbReference type="CDD" id="cd00024">
    <property type="entry name" value="CD_CSD"/>
    <property type="match status" value="1"/>
</dbReference>
<dbReference type="InterPro" id="IPR000953">
    <property type="entry name" value="Chromo/chromo_shadow_dom"/>
</dbReference>
<dbReference type="InterPro" id="IPR051219">
    <property type="entry name" value="Heterochromatin_chromo-domain"/>
</dbReference>
<evidence type="ECO:0000256" key="4">
    <source>
        <dbReference type="SAM" id="MobiDB-lite"/>
    </source>
</evidence>
<dbReference type="EMBL" id="KE721514">
    <property type="protein sequence ID" value="ERF68609.1"/>
    <property type="molecule type" value="Genomic_DNA"/>
</dbReference>
<feature type="region of interest" description="Disordered" evidence="4">
    <location>
        <begin position="1"/>
        <end position="57"/>
    </location>
</feature>
<dbReference type="Proteomes" id="UP000019373">
    <property type="component" value="Unassembled WGS sequence"/>
</dbReference>
<name>U1HIA3_ENDPU</name>